<evidence type="ECO:0000256" key="1">
    <source>
        <dbReference type="ARBA" id="ARBA00022729"/>
    </source>
</evidence>
<dbReference type="Proteomes" id="UP000697927">
    <property type="component" value="Unassembled WGS sequence"/>
</dbReference>
<organism evidence="2 3">
    <name type="scientific">Cedecea colo</name>
    <dbReference type="NCBI Taxonomy" id="2552946"/>
    <lineage>
        <taxon>Bacteria</taxon>
        <taxon>Pseudomonadati</taxon>
        <taxon>Pseudomonadota</taxon>
        <taxon>Gammaproteobacteria</taxon>
        <taxon>Enterobacterales</taxon>
        <taxon>Enterobacteriaceae</taxon>
        <taxon>Cedecea</taxon>
    </lineage>
</organism>
<sequence>MEYNKASRIDSWKLLLLVTCSLIFNIYSQPARANESDDRVVVLTSYAEEVSTRFQAAFEQAYPGKRVEILWRHGEDAYYHFIQTGGEGIDVYWSPAPGNFAMLRRENRLARLNLDHKALPRDIGGMPISDPDDYYAAFELAGYGIAYNPDAVKALGLQPPKEWADLAANPYANKVQMPIPGSVGFAPVLYEAILQAYGWEKGWEILSEIAGNVVFNRTSLPDGKDPVATGDMAARMTMDFFVSISTGTDGSGKISFSYPSRTVYNPAHIAIFAKAPHPKTAREFVDFALSEKGQKLLLHPDIHRLPVRPALYKARPELAVNPFTKDSFGYNASFGRERHGLVSALFDIALVHFHDRQVTLWKTLHATESAGFGAEPDVKRARQLLTTPLVSDSEQKDVFLRHAFAFTEKAEKSASPARIQIEKQWATDLTARMDEAHRLLERYKRQVTR</sequence>
<dbReference type="Gene3D" id="3.40.190.10">
    <property type="entry name" value="Periplasmic binding protein-like II"/>
    <property type="match status" value="2"/>
</dbReference>
<dbReference type="InterPro" id="IPR006059">
    <property type="entry name" value="SBP"/>
</dbReference>
<protein>
    <submittedName>
        <fullName evidence="2">Extracellular solute-binding protein</fullName>
    </submittedName>
</protein>
<dbReference type="EMBL" id="SOYS01000005">
    <property type="protein sequence ID" value="NIY48301.1"/>
    <property type="molecule type" value="Genomic_DNA"/>
</dbReference>
<keyword evidence="1" id="KW-0732">Signal</keyword>
<keyword evidence="3" id="KW-1185">Reference proteome</keyword>
<dbReference type="Pfam" id="PF01547">
    <property type="entry name" value="SBP_bac_1"/>
    <property type="match status" value="1"/>
</dbReference>
<dbReference type="SUPFAM" id="SSF53850">
    <property type="entry name" value="Periplasmic binding protein-like II"/>
    <property type="match status" value="1"/>
</dbReference>
<dbReference type="PANTHER" id="PTHR30006:SF24">
    <property type="entry name" value="SLL0237 PROTEIN"/>
    <property type="match status" value="1"/>
</dbReference>
<dbReference type="PANTHER" id="PTHR30006">
    <property type="entry name" value="THIAMINE-BINDING PERIPLASMIC PROTEIN-RELATED"/>
    <property type="match status" value="1"/>
</dbReference>
<evidence type="ECO:0000313" key="3">
    <source>
        <dbReference type="Proteomes" id="UP000697927"/>
    </source>
</evidence>
<accession>A0ABX0VNT2</accession>
<comment type="caution">
    <text evidence="2">The sequence shown here is derived from an EMBL/GenBank/DDBJ whole genome shotgun (WGS) entry which is preliminary data.</text>
</comment>
<dbReference type="RefSeq" id="WP_167611838.1">
    <property type="nucleotide sequence ID" value="NZ_SOYS01000005.1"/>
</dbReference>
<evidence type="ECO:0000313" key="2">
    <source>
        <dbReference type="EMBL" id="NIY48301.1"/>
    </source>
</evidence>
<reference evidence="2 3" key="1">
    <citation type="journal article" date="2020" name="Microorganisms">
        <title>Polyphasic Characterisation of Cedecea colo sp. nov., a New Enteric Bacterium Isolated from the Koala Hindgut.</title>
        <authorList>
            <person name="Boath J.M."/>
            <person name="Dakhal S."/>
            <person name="Van T.T.H."/>
            <person name="Moore R.J."/>
            <person name="Dekiwadia C."/>
            <person name="Macreadie I.G."/>
        </authorList>
    </citation>
    <scope>NUCLEOTIDE SEQUENCE [LARGE SCALE GENOMIC DNA]</scope>
    <source>
        <strain evidence="2 3">ZA</strain>
    </source>
</reference>
<gene>
    <name evidence="2" type="ORF">E2L00_12415</name>
</gene>
<name>A0ABX0VNT2_9ENTR</name>
<proteinExistence type="predicted"/>